<evidence type="ECO:0000313" key="4">
    <source>
        <dbReference type="Proteomes" id="UP000284407"/>
    </source>
</evidence>
<dbReference type="Proteomes" id="UP000284407">
    <property type="component" value="Unassembled WGS sequence"/>
</dbReference>
<proteinExistence type="predicted"/>
<feature type="transmembrane region" description="Helical" evidence="2">
    <location>
        <begin position="20"/>
        <end position="41"/>
    </location>
</feature>
<reference evidence="3 4" key="1">
    <citation type="submission" date="2018-09" db="EMBL/GenBank/DDBJ databases">
        <title>Genomic Encyclopedia of Archaeal and Bacterial Type Strains, Phase II (KMG-II): from individual species to whole genera.</title>
        <authorList>
            <person name="Goeker M."/>
        </authorList>
    </citation>
    <scope>NUCLEOTIDE SEQUENCE [LARGE SCALE GENOMIC DNA]</scope>
    <source>
        <strain evidence="3 4">DSM 11458</strain>
    </source>
</reference>
<keyword evidence="2" id="KW-1133">Transmembrane helix</keyword>
<protein>
    <submittedName>
        <fullName evidence="3">Uncharacterized protein</fullName>
    </submittedName>
</protein>
<dbReference type="AlphaFoldDB" id="A0A420DSD8"/>
<dbReference type="RefSeq" id="WP_025064159.1">
    <property type="nucleotide sequence ID" value="NZ_RAQK01000001.1"/>
</dbReference>
<keyword evidence="2" id="KW-0472">Membrane</keyword>
<name>A0A420DSD8_9RHOB</name>
<sequence>MQPKSTKPHLMTPAPRPSALRQLIVCGIALVIMGLGAWTLLGQSAPYHPETGDSEVSRRASGLTGTFKGN</sequence>
<comment type="caution">
    <text evidence="3">The sequence shown here is derived from an EMBL/GenBank/DDBJ whole genome shotgun (WGS) entry which is preliminary data.</text>
</comment>
<dbReference type="OrthoDB" id="9964147at2"/>
<evidence type="ECO:0000256" key="1">
    <source>
        <dbReference type="SAM" id="MobiDB-lite"/>
    </source>
</evidence>
<evidence type="ECO:0000256" key="2">
    <source>
        <dbReference type="SAM" id="Phobius"/>
    </source>
</evidence>
<dbReference type="EMBL" id="RAQK01000001">
    <property type="protein sequence ID" value="RKE97234.1"/>
    <property type="molecule type" value="Genomic_DNA"/>
</dbReference>
<keyword evidence="4" id="KW-1185">Reference proteome</keyword>
<feature type="region of interest" description="Disordered" evidence="1">
    <location>
        <begin position="46"/>
        <end position="70"/>
    </location>
</feature>
<evidence type="ECO:0000313" key="3">
    <source>
        <dbReference type="EMBL" id="RKE97234.1"/>
    </source>
</evidence>
<keyword evidence="2" id="KW-0812">Transmembrane</keyword>
<gene>
    <name evidence="3" type="ORF">C8N30_1829</name>
</gene>
<organism evidence="3 4">
    <name type="scientific">Sulfitobacter guttiformis</name>
    <dbReference type="NCBI Taxonomy" id="74349"/>
    <lineage>
        <taxon>Bacteria</taxon>
        <taxon>Pseudomonadati</taxon>
        <taxon>Pseudomonadota</taxon>
        <taxon>Alphaproteobacteria</taxon>
        <taxon>Rhodobacterales</taxon>
        <taxon>Roseobacteraceae</taxon>
        <taxon>Sulfitobacter</taxon>
    </lineage>
</organism>
<dbReference type="STRING" id="1443111.Z949_3858"/>
<accession>A0A420DSD8</accession>